<evidence type="ECO:0000259" key="1">
    <source>
        <dbReference type="PROSITE" id="PS50883"/>
    </source>
</evidence>
<dbReference type="InterPro" id="IPR035919">
    <property type="entry name" value="EAL_sf"/>
</dbReference>
<dbReference type="InterPro" id="IPR001633">
    <property type="entry name" value="EAL_dom"/>
</dbReference>
<dbReference type="InterPro" id="IPR050706">
    <property type="entry name" value="Cyclic-di-GMP_PDE-like"/>
</dbReference>
<dbReference type="RefSeq" id="WP_074770307.1">
    <property type="nucleotide sequence ID" value="NZ_FNWO01000017.1"/>
</dbReference>
<dbReference type="CDD" id="cd01948">
    <property type="entry name" value="EAL"/>
    <property type="match status" value="1"/>
</dbReference>
<gene>
    <name evidence="2" type="ORF">SAMN04244559_03180</name>
</gene>
<dbReference type="EMBL" id="FNWO01000017">
    <property type="protein sequence ID" value="SEH61696.1"/>
    <property type="molecule type" value="Genomic_DNA"/>
</dbReference>
<organism evidence="2 3">
    <name type="scientific">Magnetospirillum fulvum</name>
    <name type="common">Rhodospirillum fulvum</name>
    <dbReference type="NCBI Taxonomy" id="1082"/>
    <lineage>
        <taxon>Bacteria</taxon>
        <taxon>Pseudomonadati</taxon>
        <taxon>Pseudomonadota</taxon>
        <taxon>Alphaproteobacteria</taxon>
        <taxon>Rhodospirillales</taxon>
        <taxon>Rhodospirillaceae</taxon>
        <taxon>Magnetospirillum</taxon>
    </lineage>
</organism>
<dbReference type="AlphaFoldDB" id="A0A1H6JLH3"/>
<feature type="domain" description="EAL" evidence="1">
    <location>
        <begin position="16"/>
        <end position="271"/>
    </location>
</feature>
<dbReference type="OrthoDB" id="9814202at2"/>
<dbReference type="SMART" id="SM00052">
    <property type="entry name" value="EAL"/>
    <property type="match status" value="1"/>
</dbReference>
<dbReference type="SUPFAM" id="SSF141868">
    <property type="entry name" value="EAL domain-like"/>
    <property type="match status" value="1"/>
</dbReference>
<accession>A0A1H6JLH3</accession>
<keyword evidence="3" id="KW-1185">Reference proteome</keyword>
<dbReference type="PROSITE" id="PS50883">
    <property type="entry name" value="EAL"/>
    <property type="match status" value="1"/>
</dbReference>
<dbReference type="GO" id="GO:0071111">
    <property type="term" value="F:cyclic-guanylate-specific phosphodiesterase activity"/>
    <property type="evidence" value="ECO:0007669"/>
    <property type="project" value="InterPro"/>
</dbReference>
<dbReference type="Proteomes" id="UP000182983">
    <property type="component" value="Unassembled WGS sequence"/>
</dbReference>
<protein>
    <submittedName>
        <fullName evidence="2">EAL domain, c-di-GMP-specific phosphodiesterase class I (Or its enzymatically inactive variant)</fullName>
    </submittedName>
</protein>
<sequence>MHQAGVFADTESGFITPTIDDDGQSVSGRFAGLVLRSVFQPLFRADTLLPVAHEALLRVVTLDGAAIEPPDAFARIERLGRSVMFDRLCRMLHVLNFLRRSGIDGDLFLNVHGDHLLGLSSGEHGSFIGALIAHHDLDPARVVLEIIEDRIDDLPLLQSAIQHYRQRGLRIAIDDFGARHSNFDRLWMLAPDVVKLDRTLILQAMSNPMARRILPKVIDIIHELGAVVVCEGIETEDQFKLARESGADLLQGFLFAVPSEHLTPINLDTGP</sequence>
<name>A0A1H6JLH3_MAGFU</name>
<evidence type="ECO:0000313" key="2">
    <source>
        <dbReference type="EMBL" id="SEH61696.1"/>
    </source>
</evidence>
<proteinExistence type="predicted"/>
<reference evidence="3" key="1">
    <citation type="submission" date="2016-10" db="EMBL/GenBank/DDBJ databases">
        <authorList>
            <person name="Varghese N."/>
            <person name="Submissions S."/>
        </authorList>
    </citation>
    <scope>NUCLEOTIDE SEQUENCE [LARGE SCALE GENOMIC DNA]</scope>
    <source>
        <strain evidence="3">DSM 13234</strain>
    </source>
</reference>
<dbReference type="Gene3D" id="3.20.20.450">
    <property type="entry name" value="EAL domain"/>
    <property type="match status" value="1"/>
</dbReference>
<evidence type="ECO:0000313" key="3">
    <source>
        <dbReference type="Proteomes" id="UP000182983"/>
    </source>
</evidence>
<dbReference type="PANTHER" id="PTHR33121:SF76">
    <property type="entry name" value="SIGNALING PROTEIN"/>
    <property type="match status" value="1"/>
</dbReference>
<dbReference type="PANTHER" id="PTHR33121">
    <property type="entry name" value="CYCLIC DI-GMP PHOSPHODIESTERASE PDEF"/>
    <property type="match status" value="1"/>
</dbReference>
<dbReference type="Pfam" id="PF00563">
    <property type="entry name" value="EAL"/>
    <property type="match status" value="1"/>
</dbReference>